<dbReference type="AlphaFoldDB" id="A0A8J6AH37"/>
<dbReference type="InterPro" id="IPR015376">
    <property type="entry name" value="Znr_NADH_PPase"/>
</dbReference>
<comment type="caution">
    <text evidence="2">The sequence shown here is derived from an EMBL/GenBank/DDBJ whole genome shotgun (WGS) entry which is preliminary data.</text>
</comment>
<keyword evidence="3" id="KW-1185">Reference proteome</keyword>
<protein>
    <submittedName>
        <fullName evidence="2">Nucleoside diphosphate-linked moiety X motif 13</fullName>
    </submittedName>
</protein>
<name>A0A8J6AH37_GALPY</name>
<dbReference type="OrthoDB" id="10249612at2759"/>
<organism evidence="2 3">
    <name type="scientific">Galemys pyrenaicus</name>
    <name type="common">Iberian desman</name>
    <name type="synonym">Pyrenean desman</name>
    <dbReference type="NCBI Taxonomy" id="202257"/>
    <lineage>
        <taxon>Eukaryota</taxon>
        <taxon>Metazoa</taxon>
        <taxon>Chordata</taxon>
        <taxon>Craniata</taxon>
        <taxon>Vertebrata</taxon>
        <taxon>Euteleostomi</taxon>
        <taxon>Mammalia</taxon>
        <taxon>Eutheria</taxon>
        <taxon>Laurasiatheria</taxon>
        <taxon>Eulipotyphla</taxon>
        <taxon>Talpidae</taxon>
        <taxon>Galemys</taxon>
    </lineage>
</organism>
<gene>
    <name evidence="2" type="ORF">J0S82_015855</name>
</gene>
<feature type="domain" description="Zinc ribbon NADH pyrophosphatase" evidence="1">
    <location>
        <begin position="103"/>
        <end position="131"/>
    </location>
</feature>
<dbReference type="PANTHER" id="PTHR11383:SF3">
    <property type="entry name" value="NAD(P)H PYROPHOSPHATASE NUDT13, MITOCHONDRIAL"/>
    <property type="match status" value="1"/>
</dbReference>
<evidence type="ECO:0000259" key="1">
    <source>
        <dbReference type="Pfam" id="PF09297"/>
    </source>
</evidence>
<feature type="non-terminal residue" evidence="2">
    <location>
        <position position="196"/>
    </location>
</feature>
<proteinExistence type="predicted"/>
<reference evidence="2" key="1">
    <citation type="journal article" date="2021" name="Evol. Appl.">
        <title>The genome of the Pyrenean desman and the effects of bottlenecks and inbreeding on the genomic landscape of an endangered species.</title>
        <authorList>
            <person name="Escoda L."/>
            <person name="Castresana J."/>
        </authorList>
    </citation>
    <scope>NUCLEOTIDE SEQUENCE</scope>
    <source>
        <strain evidence="2">IBE-C5619</strain>
    </source>
</reference>
<dbReference type="GO" id="GO:0046872">
    <property type="term" value="F:metal ion binding"/>
    <property type="evidence" value="ECO:0007669"/>
    <property type="project" value="InterPro"/>
</dbReference>
<dbReference type="EMBL" id="JAGFMF010011618">
    <property type="protein sequence ID" value="KAG8518897.1"/>
    <property type="molecule type" value="Genomic_DNA"/>
</dbReference>
<feature type="non-terminal residue" evidence="2">
    <location>
        <position position="1"/>
    </location>
</feature>
<evidence type="ECO:0000313" key="3">
    <source>
        <dbReference type="Proteomes" id="UP000700334"/>
    </source>
</evidence>
<dbReference type="Pfam" id="PF09297">
    <property type="entry name" value="Zn_ribbon_NUD"/>
    <property type="match status" value="1"/>
</dbReference>
<sequence>VTVNVTKTQYLFELKKDDDACKKVQQTGSFDSKITEHQYHSPLEFKKLLGEFEQNIQRIKDFVLIGYSEQHEAWCALGLCLSSTSSIDTSLKKLEMETKLKHDTHQFCSKSEQPTKKKMAGRKCVCPSNNINCFPQMAPVVITLKPALAGFCEISESLEKTFQCDIAESLLTIACHATMKPGRDPGELERTKGTYL</sequence>
<dbReference type="GO" id="GO:0016787">
    <property type="term" value="F:hydrolase activity"/>
    <property type="evidence" value="ECO:0007669"/>
    <property type="project" value="InterPro"/>
</dbReference>
<dbReference type="Proteomes" id="UP000700334">
    <property type="component" value="Unassembled WGS sequence"/>
</dbReference>
<accession>A0A8J6AH37</accession>
<dbReference type="PANTHER" id="PTHR11383">
    <property type="entry name" value="NUCLEOSIDE DIPHOSPHATE-LINKED MOIETY X MOTIF 13"/>
    <property type="match status" value="1"/>
</dbReference>
<evidence type="ECO:0000313" key="2">
    <source>
        <dbReference type="EMBL" id="KAG8518897.1"/>
    </source>
</evidence>